<dbReference type="InterPro" id="IPR001878">
    <property type="entry name" value="Znf_CCHC"/>
</dbReference>
<dbReference type="EMBL" id="CACSLK010004768">
    <property type="protein sequence ID" value="CAA0810107.1"/>
    <property type="molecule type" value="Genomic_DNA"/>
</dbReference>
<dbReference type="Proteomes" id="UP001153555">
    <property type="component" value="Unassembled WGS sequence"/>
</dbReference>
<dbReference type="SMART" id="SM00343">
    <property type="entry name" value="ZnF_C2HC"/>
    <property type="match status" value="1"/>
</dbReference>
<comment type="caution">
    <text evidence="4">The sequence shown here is derived from an EMBL/GenBank/DDBJ whole genome shotgun (WGS) entry which is preliminary data.</text>
</comment>
<feature type="domain" description="CCHC-type" evidence="3">
    <location>
        <begin position="271"/>
        <end position="286"/>
    </location>
</feature>
<dbReference type="Gene3D" id="2.40.70.10">
    <property type="entry name" value="Acid Proteases"/>
    <property type="match status" value="1"/>
</dbReference>
<dbReference type="Gene3D" id="4.10.60.10">
    <property type="entry name" value="Zinc finger, CCHC-type"/>
    <property type="match status" value="1"/>
</dbReference>
<organism evidence="4 5">
    <name type="scientific">Striga hermonthica</name>
    <name type="common">Purple witchweed</name>
    <name type="synonym">Buchnera hermonthica</name>
    <dbReference type="NCBI Taxonomy" id="68872"/>
    <lineage>
        <taxon>Eukaryota</taxon>
        <taxon>Viridiplantae</taxon>
        <taxon>Streptophyta</taxon>
        <taxon>Embryophyta</taxon>
        <taxon>Tracheophyta</taxon>
        <taxon>Spermatophyta</taxon>
        <taxon>Magnoliopsida</taxon>
        <taxon>eudicotyledons</taxon>
        <taxon>Gunneridae</taxon>
        <taxon>Pentapetalae</taxon>
        <taxon>asterids</taxon>
        <taxon>lamiids</taxon>
        <taxon>Lamiales</taxon>
        <taxon>Orobanchaceae</taxon>
        <taxon>Buchnereae</taxon>
        <taxon>Striga</taxon>
    </lineage>
</organism>
<evidence type="ECO:0000313" key="4">
    <source>
        <dbReference type="EMBL" id="CAA0810107.1"/>
    </source>
</evidence>
<feature type="region of interest" description="Disordered" evidence="2">
    <location>
        <begin position="282"/>
        <end position="302"/>
    </location>
</feature>
<feature type="compositionally biased region" description="Low complexity" evidence="2">
    <location>
        <begin position="290"/>
        <end position="300"/>
    </location>
</feature>
<dbReference type="PANTHER" id="PTHR15503">
    <property type="entry name" value="LDOC1 RELATED"/>
    <property type="match status" value="1"/>
</dbReference>
<dbReference type="AlphaFoldDB" id="A0A9N7R3U1"/>
<gene>
    <name evidence="4" type="ORF">SHERM_11938</name>
</gene>
<feature type="compositionally biased region" description="Low complexity" evidence="2">
    <location>
        <begin position="239"/>
        <end position="249"/>
    </location>
</feature>
<dbReference type="InterPro" id="IPR005162">
    <property type="entry name" value="Retrotrans_gag_dom"/>
</dbReference>
<evidence type="ECO:0000313" key="5">
    <source>
        <dbReference type="Proteomes" id="UP001153555"/>
    </source>
</evidence>
<feature type="region of interest" description="Disordered" evidence="2">
    <location>
        <begin position="189"/>
        <end position="251"/>
    </location>
</feature>
<dbReference type="GO" id="GO:0003676">
    <property type="term" value="F:nucleic acid binding"/>
    <property type="evidence" value="ECO:0007669"/>
    <property type="project" value="InterPro"/>
</dbReference>
<keyword evidence="1" id="KW-0862">Zinc</keyword>
<dbReference type="InterPro" id="IPR032567">
    <property type="entry name" value="RTL1-rel"/>
</dbReference>
<accession>A0A9N7R3U1</accession>
<reference evidence="4" key="1">
    <citation type="submission" date="2019-12" db="EMBL/GenBank/DDBJ databases">
        <authorList>
            <person name="Scholes J."/>
        </authorList>
    </citation>
    <scope>NUCLEOTIDE SEQUENCE</scope>
</reference>
<dbReference type="Pfam" id="PF03732">
    <property type="entry name" value="Retrotrans_gag"/>
    <property type="match status" value="1"/>
</dbReference>
<evidence type="ECO:0000256" key="2">
    <source>
        <dbReference type="SAM" id="MobiDB-lite"/>
    </source>
</evidence>
<keyword evidence="5" id="KW-1185">Reference proteome</keyword>
<name>A0A9N7R3U1_STRHE</name>
<feature type="compositionally biased region" description="Polar residues" evidence="2">
    <location>
        <begin position="189"/>
        <end position="220"/>
    </location>
</feature>
<dbReference type="CDD" id="cd00303">
    <property type="entry name" value="retropepsin_like"/>
    <property type="match status" value="1"/>
</dbReference>
<evidence type="ECO:0000259" key="3">
    <source>
        <dbReference type="PROSITE" id="PS50158"/>
    </source>
</evidence>
<dbReference type="InterPro" id="IPR021109">
    <property type="entry name" value="Peptidase_aspartic_dom_sf"/>
</dbReference>
<evidence type="ECO:0000256" key="1">
    <source>
        <dbReference type="PROSITE-ProRule" id="PRU00047"/>
    </source>
</evidence>
<protein>
    <recommendedName>
        <fullName evidence="3">CCHC-type domain-containing protein</fullName>
    </recommendedName>
</protein>
<dbReference type="GO" id="GO:0008270">
    <property type="term" value="F:zinc ion binding"/>
    <property type="evidence" value="ECO:0007669"/>
    <property type="project" value="UniProtKB-KW"/>
</dbReference>
<dbReference type="PANTHER" id="PTHR15503:SF45">
    <property type="entry name" value="RNA-DIRECTED DNA POLYMERASE HOMOLOG"/>
    <property type="match status" value="1"/>
</dbReference>
<keyword evidence="1" id="KW-0479">Metal-binding</keyword>
<dbReference type="Pfam" id="PF08284">
    <property type="entry name" value="RVP_2"/>
    <property type="match status" value="1"/>
</dbReference>
<dbReference type="SUPFAM" id="SSF50630">
    <property type="entry name" value="Acid proteases"/>
    <property type="match status" value="1"/>
</dbReference>
<keyword evidence="1" id="KW-0863">Zinc-finger</keyword>
<proteinExistence type="predicted"/>
<sequence>MARRAQNAAAVPAQNPVNVLAQFHGLQPATFNGQGDPRIVEEWIRSLEQLFEAMNCTEQERIQCAQLQMIGDAGLWWFSYWQIRTVEEKQALTWFGFKQIVKEKYYPSYYRAQMEREFLDMEQEERSVDEYEREFTRLAFFVPYLVDTDEKRARRFRDGLRDVIRNHLAGHGELSYVETVSRAQQIDASIKQKSQRVPKTTVNPPAQPLVQQMPNQQANAKNKRKWKAHQDERRNLPRGQGQAGQQPQQVPNCGTCGKPHRGECLAGRDICYNCRKPNHNARNCPDRRQNQQGQQQQTQNIHPQARQANVYALNQAEVEEHSGTMSGILILNNVPVFALFDTGATHSFVLDKCLEALTKGVSTIDPLEISLASGKKIVTNSIVKNLNLSIGGKILEANASVIEMRDFDLILGMD</sequence>
<dbReference type="PROSITE" id="PS50158">
    <property type="entry name" value="ZF_CCHC"/>
    <property type="match status" value="1"/>
</dbReference>
<dbReference type="OrthoDB" id="914033at2759"/>
<feature type="non-terminal residue" evidence="4">
    <location>
        <position position="414"/>
    </location>
</feature>